<proteinExistence type="predicted"/>
<sequence>MEKLAESIHEIIKGYRNHDGIFLTQENIIEWAEQFGDQAQLVLGELNKIMPEVYLSREKAKSYLEKHIKHYMTFYGYTNITNFLMDTEFVDLQEAYKSQPAILKIIEEILNEQYDESYIKYLTFPKVNYIYFDDVLASGSTIGKQTRIFLEREDSEKKKFYKKLEDNEIKYSICIFCLHRWGYEFMKYGLTNKYDAKSINKIKLRFDYEVQNHSKFNNQKFNVAKPLKGNNVIINTYLEGLAATKHGDHAYREINSPKIEQFFTSPTNRTAYETTITEKGIEILNMIQSEVKPNLRPLGMIGPDYKIFGLGTHFFTWRNIPNNCPLVFWWHVTGHKWKPLFELANRGLTKKD</sequence>
<dbReference type="InterPro" id="IPR056920">
    <property type="entry name" value="PRTase-CE"/>
</dbReference>
<dbReference type="EMBL" id="MAYH01000048">
    <property type="protein sequence ID" value="OCA69062.1"/>
    <property type="molecule type" value="Genomic_DNA"/>
</dbReference>
<dbReference type="Pfam" id="PF24390">
    <property type="entry name" value="PRTase-CE"/>
    <property type="match status" value="1"/>
</dbReference>
<dbReference type="AlphaFoldDB" id="A0A1B8ZBR6"/>
<protein>
    <recommendedName>
        <fullName evidence="1">PRTase-CE domain-containing protein</fullName>
    </recommendedName>
</protein>
<name>A0A1B8ZBR6_9FLAO</name>
<dbReference type="Proteomes" id="UP000092651">
    <property type="component" value="Unassembled WGS sequence"/>
</dbReference>
<comment type="caution">
    <text evidence="2">The sequence shown here is derived from an EMBL/GenBank/DDBJ whole genome shotgun (WGS) entry which is preliminary data.</text>
</comment>
<feature type="domain" description="PRTase-CE" evidence="1">
    <location>
        <begin position="29"/>
        <end position="342"/>
    </location>
</feature>
<evidence type="ECO:0000313" key="3">
    <source>
        <dbReference type="Proteomes" id="UP000092651"/>
    </source>
</evidence>
<gene>
    <name evidence="2" type="ORF">BBI01_17780</name>
</gene>
<reference evidence="2 3" key="1">
    <citation type="submission" date="2016-07" db="EMBL/GenBank/DDBJ databases">
        <authorList>
            <person name="Jeong J.-J."/>
            <person name="Kim D.W."/>
            <person name="Sang M.K."/>
            <person name="Choi I.-G."/>
            <person name="Kim K.D."/>
        </authorList>
    </citation>
    <scope>NUCLEOTIDE SEQUENCE [LARGE SCALE GENOMIC DNA]</scope>
    <source>
        <strain evidence="2 3">UTM-3</strain>
    </source>
</reference>
<keyword evidence="3" id="KW-1185">Reference proteome</keyword>
<dbReference type="RefSeq" id="WP_065396161.1">
    <property type="nucleotide sequence ID" value="NZ_MAYH01000048.1"/>
</dbReference>
<evidence type="ECO:0000259" key="1">
    <source>
        <dbReference type="Pfam" id="PF24390"/>
    </source>
</evidence>
<accession>A0A1B8ZBR6</accession>
<dbReference type="OrthoDB" id="7753492at2"/>
<evidence type="ECO:0000313" key="2">
    <source>
        <dbReference type="EMBL" id="OCA69062.1"/>
    </source>
</evidence>
<organism evidence="2 3">
    <name type="scientific">Chryseobacterium artocarpi</name>
    <dbReference type="NCBI Taxonomy" id="1414727"/>
    <lineage>
        <taxon>Bacteria</taxon>
        <taxon>Pseudomonadati</taxon>
        <taxon>Bacteroidota</taxon>
        <taxon>Flavobacteriia</taxon>
        <taxon>Flavobacteriales</taxon>
        <taxon>Weeksellaceae</taxon>
        <taxon>Chryseobacterium group</taxon>
        <taxon>Chryseobacterium</taxon>
    </lineage>
</organism>